<dbReference type="AlphaFoldDB" id="A0A812CVL2"/>
<feature type="transmembrane region" description="Helical" evidence="1">
    <location>
        <begin position="65"/>
        <end position="92"/>
    </location>
</feature>
<keyword evidence="1" id="KW-0472">Membrane</keyword>
<feature type="transmembrane region" description="Helical" evidence="1">
    <location>
        <begin position="195"/>
        <end position="213"/>
    </location>
</feature>
<evidence type="ECO:0000313" key="3">
    <source>
        <dbReference type="Proteomes" id="UP000597762"/>
    </source>
</evidence>
<keyword evidence="3" id="KW-1185">Reference proteome</keyword>
<gene>
    <name evidence="2" type="ORF">SPHA_41829</name>
</gene>
<dbReference type="Proteomes" id="UP000597762">
    <property type="component" value="Unassembled WGS sequence"/>
</dbReference>
<organism evidence="2 3">
    <name type="scientific">Acanthosepion pharaonis</name>
    <name type="common">Pharaoh cuttlefish</name>
    <name type="synonym">Sepia pharaonis</name>
    <dbReference type="NCBI Taxonomy" id="158019"/>
    <lineage>
        <taxon>Eukaryota</taxon>
        <taxon>Metazoa</taxon>
        <taxon>Spiralia</taxon>
        <taxon>Lophotrochozoa</taxon>
        <taxon>Mollusca</taxon>
        <taxon>Cephalopoda</taxon>
        <taxon>Coleoidea</taxon>
        <taxon>Decapodiformes</taxon>
        <taxon>Sepiida</taxon>
        <taxon>Sepiina</taxon>
        <taxon>Sepiidae</taxon>
        <taxon>Acanthosepion</taxon>
    </lineage>
</organism>
<keyword evidence="1" id="KW-0812">Transmembrane</keyword>
<evidence type="ECO:0000256" key="1">
    <source>
        <dbReference type="SAM" id="Phobius"/>
    </source>
</evidence>
<feature type="transmembrane region" description="Helical" evidence="1">
    <location>
        <begin position="38"/>
        <end position="58"/>
    </location>
</feature>
<sequence>MSAMTAAAAAKIVVSLLPFPPSPTLIILIPFPYRFPSVFSTVVCLFTLFPLCFHFLYLDSYPSSFILCLVFSFDTLFNFSILSFKLFYYFVLFSSTHSLHFSFYSIPSFSPSPAFINFLIIFISVILSLFFFSLLYLHFFFFHTLLFKSLLFLYHSIPVSLSPLTRITYISLSIATTTTFSINVSTLLSHLLSSLVGLSLFFSLLYINFLFYTRCHFFLFLKPHSIFISITTPRSFISCFPPSLPCVPLYLFTLSRSLTLFNHFFLFACSCFPVSLHADRHLPYFAFIVFSSSSLSLSPLFYLFIFFFLTSFFFLITAFSLSFFPT</sequence>
<name>A0A812CVL2_ACAPH</name>
<dbReference type="EMBL" id="CAHIKZ030002022">
    <property type="protein sequence ID" value="CAE1279514.1"/>
    <property type="molecule type" value="Genomic_DNA"/>
</dbReference>
<reference evidence="2" key="1">
    <citation type="submission" date="2021-01" db="EMBL/GenBank/DDBJ databases">
        <authorList>
            <person name="Li R."/>
            <person name="Bekaert M."/>
        </authorList>
    </citation>
    <scope>NUCLEOTIDE SEQUENCE</scope>
    <source>
        <strain evidence="2">Farmed</strain>
    </source>
</reference>
<keyword evidence="1" id="KW-1133">Transmembrane helix</keyword>
<feature type="transmembrane region" description="Helical" evidence="1">
    <location>
        <begin position="260"/>
        <end position="279"/>
    </location>
</feature>
<comment type="caution">
    <text evidence="2">The sequence shown here is derived from an EMBL/GenBank/DDBJ whole genome shotgun (WGS) entry which is preliminary data.</text>
</comment>
<protein>
    <submittedName>
        <fullName evidence="2">Uncharacterized protein</fullName>
    </submittedName>
</protein>
<accession>A0A812CVL2</accession>
<feature type="transmembrane region" description="Helical" evidence="1">
    <location>
        <begin position="112"/>
        <end position="132"/>
    </location>
</feature>
<evidence type="ECO:0000313" key="2">
    <source>
        <dbReference type="EMBL" id="CAE1279514.1"/>
    </source>
</evidence>
<proteinExistence type="predicted"/>
<feature type="transmembrane region" description="Helical" evidence="1">
    <location>
        <begin position="300"/>
        <end position="324"/>
    </location>
</feature>